<reference evidence="2" key="1">
    <citation type="submission" date="2017-11" db="EMBL/GenBank/DDBJ databases">
        <authorList>
            <person name="Lima N.C."/>
            <person name="Parody-Merino A.M."/>
            <person name="Battley P.F."/>
            <person name="Fidler A.E."/>
            <person name="Prosdocimi F."/>
        </authorList>
    </citation>
    <scope>NUCLEOTIDE SEQUENCE [LARGE SCALE GENOMIC DNA]</scope>
</reference>
<sequence length="132" mass="14794">MGISQTHQFAVQASSSWGAPSHSWKCLHDLCHGSSKPGFKACVLAGNSRLVLFIQISTTAELNSALHEALEETWGKPSEETWESAWKIFEEASEMPLEFTVTKRYVWDLLCSQGDDFCLFSLEEEESQGPHE</sequence>
<accession>A0A2I0T0J0</accession>
<evidence type="ECO:0000313" key="1">
    <source>
        <dbReference type="EMBL" id="PKU27306.1"/>
    </source>
</evidence>
<dbReference type="Proteomes" id="UP000233556">
    <property type="component" value="Unassembled WGS sequence"/>
</dbReference>
<evidence type="ECO:0000313" key="2">
    <source>
        <dbReference type="Proteomes" id="UP000233556"/>
    </source>
</evidence>
<dbReference type="AlphaFoldDB" id="A0A2I0T0J0"/>
<organism evidence="1 2">
    <name type="scientific">Limosa lapponica baueri</name>
    <dbReference type="NCBI Taxonomy" id="1758121"/>
    <lineage>
        <taxon>Eukaryota</taxon>
        <taxon>Metazoa</taxon>
        <taxon>Chordata</taxon>
        <taxon>Craniata</taxon>
        <taxon>Vertebrata</taxon>
        <taxon>Euteleostomi</taxon>
        <taxon>Archelosauria</taxon>
        <taxon>Archosauria</taxon>
        <taxon>Dinosauria</taxon>
        <taxon>Saurischia</taxon>
        <taxon>Theropoda</taxon>
        <taxon>Coelurosauria</taxon>
        <taxon>Aves</taxon>
        <taxon>Neognathae</taxon>
        <taxon>Neoaves</taxon>
        <taxon>Charadriiformes</taxon>
        <taxon>Scolopacidae</taxon>
        <taxon>Limosa</taxon>
    </lineage>
</organism>
<dbReference type="EMBL" id="KZ528844">
    <property type="protein sequence ID" value="PKU27306.1"/>
    <property type="molecule type" value="Genomic_DNA"/>
</dbReference>
<gene>
    <name evidence="1" type="ORF">llap_22390</name>
</gene>
<protein>
    <submittedName>
        <fullName evidence="1">Uncharacterized protein</fullName>
    </submittedName>
</protein>
<name>A0A2I0T0J0_LIMLA</name>
<reference evidence="2" key="2">
    <citation type="submission" date="2017-12" db="EMBL/GenBank/DDBJ databases">
        <title>Genome sequence of the Bar-tailed Godwit (Limosa lapponica baueri).</title>
        <authorList>
            <person name="Lima N.C.B."/>
            <person name="Parody-Merino A.M."/>
            <person name="Battley P.F."/>
            <person name="Fidler A.E."/>
            <person name="Prosdocimi F."/>
        </authorList>
    </citation>
    <scope>NUCLEOTIDE SEQUENCE [LARGE SCALE GENOMIC DNA]</scope>
</reference>
<keyword evidence="2" id="KW-1185">Reference proteome</keyword>
<proteinExistence type="predicted"/>